<evidence type="ECO:0000313" key="1">
    <source>
        <dbReference type="EMBL" id="KAK3879649.1"/>
    </source>
</evidence>
<dbReference type="Proteomes" id="UP001286313">
    <property type="component" value="Unassembled WGS sequence"/>
</dbReference>
<accession>A0AAE1FTJ4</accession>
<proteinExistence type="predicted"/>
<evidence type="ECO:0000313" key="2">
    <source>
        <dbReference type="Proteomes" id="UP001286313"/>
    </source>
</evidence>
<name>A0AAE1FTJ4_PETCI</name>
<comment type="caution">
    <text evidence="1">The sequence shown here is derived from an EMBL/GenBank/DDBJ whole genome shotgun (WGS) entry which is preliminary data.</text>
</comment>
<dbReference type="AlphaFoldDB" id="A0AAE1FTJ4"/>
<reference evidence="1" key="1">
    <citation type="submission" date="2023-10" db="EMBL/GenBank/DDBJ databases">
        <title>Genome assemblies of two species of porcelain crab, Petrolisthes cinctipes and Petrolisthes manimaculis (Anomura: Porcellanidae).</title>
        <authorList>
            <person name="Angst P."/>
        </authorList>
    </citation>
    <scope>NUCLEOTIDE SEQUENCE</scope>
    <source>
        <strain evidence="1">PB745_01</strain>
        <tissue evidence="1">Gill</tissue>
    </source>
</reference>
<protein>
    <submittedName>
        <fullName evidence="1">Uncharacterized protein</fullName>
    </submittedName>
</protein>
<organism evidence="1 2">
    <name type="scientific">Petrolisthes cinctipes</name>
    <name type="common">Flat porcelain crab</name>
    <dbReference type="NCBI Taxonomy" id="88211"/>
    <lineage>
        <taxon>Eukaryota</taxon>
        <taxon>Metazoa</taxon>
        <taxon>Ecdysozoa</taxon>
        <taxon>Arthropoda</taxon>
        <taxon>Crustacea</taxon>
        <taxon>Multicrustacea</taxon>
        <taxon>Malacostraca</taxon>
        <taxon>Eumalacostraca</taxon>
        <taxon>Eucarida</taxon>
        <taxon>Decapoda</taxon>
        <taxon>Pleocyemata</taxon>
        <taxon>Anomura</taxon>
        <taxon>Galatheoidea</taxon>
        <taxon>Porcellanidae</taxon>
        <taxon>Petrolisthes</taxon>
    </lineage>
</organism>
<dbReference type="EMBL" id="JAWQEG010001416">
    <property type="protein sequence ID" value="KAK3879649.1"/>
    <property type="molecule type" value="Genomic_DNA"/>
</dbReference>
<gene>
    <name evidence="1" type="ORF">Pcinc_015802</name>
</gene>
<sequence length="222" mass="25095">MREAIEEIDNHILASMQMKTVIGAPSQMQQTSFLRHHQKVVQRCCLALSHHTAPTSAATESFGVVLTPFLLTSPEEFGRKNSMSWSTFRYYQLGKNTNADKLFYECQAETTSNKGWKLFKNFIKSVLLSSLEFTSSLMEEHTGKIVLIKTMNEAIPNDALYWIKENCSSSSKFVITGVHGYGVRDIISDNGYLMAFKMGRIHQGQQISLTLAPRREEFIQAG</sequence>
<keyword evidence="2" id="KW-1185">Reference proteome</keyword>